<organism evidence="2 3">
    <name type="scientific">Aliidiomarina minuta</name>
    <dbReference type="NCBI Taxonomy" id="880057"/>
    <lineage>
        <taxon>Bacteria</taxon>
        <taxon>Pseudomonadati</taxon>
        <taxon>Pseudomonadota</taxon>
        <taxon>Gammaproteobacteria</taxon>
        <taxon>Alteromonadales</taxon>
        <taxon>Idiomarinaceae</taxon>
        <taxon>Aliidiomarina</taxon>
    </lineage>
</organism>
<dbReference type="SUPFAM" id="SSF158651">
    <property type="entry name" value="YejL-like"/>
    <property type="match status" value="1"/>
</dbReference>
<dbReference type="AlphaFoldDB" id="A0A432WAN4"/>
<keyword evidence="3" id="KW-1185">Reference proteome</keyword>
<proteinExistence type="inferred from homology"/>
<dbReference type="Gene3D" id="1.10.3390.10">
    <property type="entry name" value="YejL-like"/>
    <property type="match status" value="1"/>
</dbReference>
<reference evidence="2 3" key="1">
    <citation type="journal article" date="2011" name="Front. Microbiol.">
        <title>Genomic signatures of strain selection and enhancement in Bacillus atrophaeus var. globigii, a historical biowarfare simulant.</title>
        <authorList>
            <person name="Gibbons H.S."/>
            <person name="Broomall S.M."/>
            <person name="McNew L.A."/>
            <person name="Daligault H."/>
            <person name="Chapman C."/>
            <person name="Bruce D."/>
            <person name="Karavis M."/>
            <person name="Krepps M."/>
            <person name="McGregor P.A."/>
            <person name="Hong C."/>
            <person name="Park K.H."/>
            <person name="Akmal A."/>
            <person name="Feldman A."/>
            <person name="Lin J.S."/>
            <person name="Chang W.E."/>
            <person name="Higgs B.W."/>
            <person name="Demirev P."/>
            <person name="Lindquist J."/>
            <person name="Liem A."/>
            <person name="Fochler E."/>
            <person name="Read T.D."/>
            <person name="Tapia R."/>
            <person name="Johnson S."/>
            <person name="Bishop-Lilly K.A."/>
            <person name="Detter C."/>
            <person name="Han C."/>
            <person name="Sozhamannan S."/>
            <person name="Rosenzweig C.N."/>
            <person name="Skowronski E.W."/>
        </authorList>
    </citation>
    <scope>NUCLEOTIDE SEQUENCE [LARGE SCALE GENOMIC DNA]</scope>
    <source>
        <strain evidence="2 3">MLST1</strain>
    </source>
</reference>
<dbReference type="Pfam" id="PF07208">
    <property type="entry name" value="DUF1414"/>
    <property type="match status" value="1"/>
</dbReference>
<sequence>MPIVSKYSQQQQDQLLEEVLAPLENNQVPVDLCMMTLGNAVSNVINRGISADKREAVAEQFSRILLQSVQSSKK</sequence>
<dbReference type="Proteomes" id="UP000288293">
    <property type="component" value="Unassembled WGS sequence"/>
</dbReference>
<dbReference type="EMBL" id="PIPL01000001">
    <property type="protein sequence ID" value="RUO27101.1"/>
    <property type="molecule type" value="Genomic_DNA"/>
</dbReference>
<evidence type="ECO:0000313" key="3">
    <source>
        <dbReference type="Proteomes" id="UP000288293"/>
    </source>
</evidence>
<name>A0A432WAN4_9GAMM</name>
<evidence type="ECO:0000313" key="2">
    <source>
        <dbReference type="EMBL" id="RUO27101.1"/>
    </source>
</evidence>
<comment type="caution">
    <text evidence="2">The sequence shown here is derived from an EMBL/GenBank/DDBJ whole genome shotgun (WGS) entry which is preliminary data.</text>
</comment>
<dbReference type="InterPro" id="IPR009857">
    <property type="entry name" value="UPF0352"/>
</dbReference>
<dbReference type="PIRSF" id="PIRSF006188">
    <property type="entry name" value="UCP006188"/>
    <property type="match status" value="1"/>
</dbReference>
<dbReference type="RefSeq" id="WP_126802705.1">
    <property type="nucleotide sequence ID" value="NZ_PIPL01000001.1"/>
</dbReference>
<dbReference type="InterPro" id="IPR023202">
    <property type="entry name" value="YejL_sf"/>
</dbReference>
<accession>A0A432WAN4</accession>
<dbReference type="HAMAP" id="MF_00816">
    <property type="entry name" value="UPF0352"/>
    <property type="match status" value="1"/>
</dbReference>
<comment type="similarity">
    <text evidence="1">Belongs to the UPF0352 family.</text>
</comment>
<gene>
    <name evidence="2" type="ORF">CWE09_03945</name>
</gene>
<dbReference type="OrthoDB" id="5771474at2"/>
<evidence type="ECO:0000256" key="1">
    <source>
        <dbReference type="HAMAP-Rule" id="MF_00816"/>
    </source>
</evidence>
<protein>
    <recommendedName>
        <fullName evidence="1">UPF0352 protein CWE09_03945</fullName>
    </recommendedName>
</protein>